<name>A0ACB6RZ64_9PLEO</name>
<gene>
    <name evidence="1" type="ORF">BU25DRAFT_468965</name>
</gene>
<reference evidence="1" key="1">
    <citation type="journal article" date="2020" name="Stud. Mycol.">
        <title>101 Dothideomycetes genomes: a test case for predicting lifestyles and emergence of pathogens.</title>
        <authorList>
            <person name="Haridas S."/>
            <person name="Albert R."/>
            <person name="Binder M."/>
            <person name="Bloem J."/>
            <person name="Labutti K."/>
            <person name="Salamov A."/>
            <person name="Andreopoulos B."/>
            <person name="Baker S."/>
            <person name="Barry K."/>
            <person name="Bills G."/>
            <person name="Bluhm B."/>
            <person name="Cannon C."/>
            <person name="Castanera R."/>
            <person name="Culley D."/>
            <person name="Daum C."/>
            <person name="Ezra D."/>
            <person name="Gonzalez J."/>
            <person name="Henrissat B."/>
            <person name="Kuo A."/>
            <person name="Liang C."/>
            <person name="Lipzen A."/>
            <person name="Lutzoni F."/>
            <person name="Magnuson J."/>
            <person name="Mondo S."/>
            <person name="Nolan M."/>
            <person name="Ohm R."/>
            <person name="Pangilinan J."/>
            <person name="Park H.-J."/>
            <person name="Ramirez L."/>
            <person name="Alfaro M."/>
            <person name="Sun H."/>
            <person name="Tritt A."/>
            <person name="Yoshinaga Y."/>
            <person name="Zwiers L.-H."/>
            <person name="Turgeon B."/>
            <person name="Goodwin S."/>
            <person name="Spatafora J."/>
            <person name="Crous P."/>
            <person name="Grigoriev I."/>
        </authorList>
    </citation>
    <scope>NUCLEOTIDE SEQUENCE</scope>
    <source>
        <strain evidence="1">CBS 525.71</strain>
    </source>
</reference>
<proteinExistence type="predicted"/>
<dbReference type="Proteomes" id="UP000799754">
    <property type="component" value="Unassembled WGS sequence"/>
</dbReference>
<evidence type="ECO:0000313" key="2">
    <source>
        <dbReference type="Proteomes" id="UP000799754"/>
    </source>
</evidence>
<organism evidence="1 2">
    <name type="scientific">Macroventuria anomochaeta</name>
    <dbReference type="NCBI Taxonomy" id="301207"/>
    <lineage>
        <taxon>Eukaryota</taxon>
        <taxon>Fungi</taxon>
        <taxon>Dikarya</taxon>
        <taxon>Ascomycota</taxon>
        <taxon>Pezizomycotina</taxon>
        <taxon>Dothideomycetes</taxon>
        <taxon>Pleosporomycetidae</taxon>
        <taxon>Pleosporales</taxon>
        <taxon>Pleosporineae</taxon>
        <taxon>Didymellaceae</taxon>
        <taxon>Macroventuria</taxon>
    </lineage>
</organism>
<comment type="caution">
    <text evidence="1">The sequence shown here is derived from an EMBL/GenBank/DDBJ whole genome shotgun (WGS) entry which is preliminary data.</text>
</comment>
<evidence type="ECO:0000313" key="1">
    <source>
        <dbReference type="EMBL" id="KAF2627306.1"/>
    </source>
</evidence>
<accession>A0ACB6RZ64</accession>
<protein>
    <submittedName>
        <fullName evidence="1">Uncharacterized protein</fullName>
    </submittedName>
</protein>
<keyword evidence="2" id="KW-1185">Reference proteome</keyword>
<sequence>MPVNYDISRELENKKVVLFSVPGAFTPACEGAHIPPILERIDEVKSKADLVAVIGYNDGWEMCAWGKINRSLDDKVLFLSDFKAPFSKNHGWEAGVGDQQRTIRTGYRSWQGHIRRC</sequence>
<dbReference type="EMBL" id="MU006717">
    <property type="protein sequence ID" value="KAF2627306.1"/>
    <property type="molecule type" value="Genomic_DNA"/>
</dbReference>